<dbReference type="AlphaFoldDB" id="A0A645EU60"/>
<gene>
    <name evidence="2" type="ORF">SDC9_152829</name>
</gene>
<accession>A0A645EU60</accession>
<feature type="region of interest" description="Disordered" evidence="1">
    <location>
        <begin position="55"/>
        <end position="97"/>
    </location>
</feature>
<proteinExistence type="predicted"/>
<protein>
    <submittedName>
        <fullName evidence="2">Uncharacterized protein</fullName>
    </submittedName>
</protein>
<reference evidence="2" key="1">
    <citation type="submission" date="2019-08" db="EMBL/GenBank/DDBJ databases">
        <authorList>
            <person name="Kucharzyk K."/>
            <person name="Murdoch R.W."/>
            <person name="Higgins S."/>
            <person name="Loffler F."/>
        </authorList>
    </citation>
    <scope>NUCLEOTIDE SEQUENCE</scope>
</reference>
<organism evidence="2">
    <name type="scientific">bioreactor metagenome</name>
    <dbReference type="NCBI Taxonomy" id="1076179"/>
    <lineage>
        <taxon>unclassified sequences</taxon>
        <taxon>metagenomes</taxon>
        <taxon>ecological metagenomes</taxon>
    </lineage>
</organism>
<feature type="compositionally biased region" description="Low complexity" evidence="1">
    <location>
        <begin position="75"/>
        <end position="97"/>
    </location>
</feature>
<sequence length="140" mass="13902">MASTGNTQGMRLRIRPPIKPPSRAAQRLPALAALPAGTVCEAVLLASSAAARAGETPASAGALQRPCTASSLRQPALSPRSSAAARSAGGKASTTASCAAVSPRISDSGMFSPTQTSPSQCCFQSLPDSAACLKVSAFSG</sequence>
<comment type="caution">
    <text evidence="2">The sequence shown here is derived from an EMBL/GenBank/DDBJ whole genome shotgun (WGS) entry which is preliminary data.</text>
</comment>
<evidence type="ECO:0000313" key="2">
    <source>
        <dbReference type="EMBL" id="MPN05578.1"/>
    </source>
</evidence>
<name>A0A645EU60_9ZZZZ</name>
<evidence type="ECO:0000256" key="1">
    <source>
        <dbReference type="SAM" id="MobiDB-lite"/>
    </source>
</evidence>
<feature type="region of interest" description="Disordered" evidence="1">
    <location>
        <begin position="1"/>
        <end position="23"/>
    </location>
</feature>
<dbReference type="EMBL" id="VSSQ01051479">
    <property type="protein sequence ID" value="MPN05578.1"/>
    <property type="molecule type" value="Genomic_DNA"/>
</dbReference>